<sequence>MSARCLARLDGGNDGGCRRHHQQAVSPVGFKPAGGVSNARVSLDRLALMNNSTGLVIS</sequence>
<dbReference type="AlphaFoldDB" id="A0A7X0F4P5"/>
<evidence type="ECO:0000313" key="2">
    <source>
        <dbReference type="Proteomes" id="UP000536262"/>
    </source>
</evidence>
<comment type="caution">
    <text evidence="1">The sequence shown here is derived from an EMBL/GenBank/DDBJ whole genome shotgun (WGS) entry which is preliminary data.</text>
</comment>
<dbReference type="Proteomes" id="UP000536262">
    <property type="component" value="Unassembled WGS sequence"/>
</dbReference>
<evidence type="ECO:0000313" key="1">
    <source>
        <dbReference type="EMBL" id="MBB6353047.1"/>
    </source>
</evidence>
<proteinExistence type="predicted"/>
<dbReference type="EMBL" id="JACHOU010000002">
    <property type="protein sequence ID" value="MBB6353047.1"/>
    <property type="molecule type" value="Genomic_DNA"/>
</dbReference>
<keyword evidence="2" id="KW-1185">Reference proteome</keyword>
<reference evidence="1 2" key="1">
    <citation type="submission" date="2020-08" db="EMBL/GenBank/DDBJ databases">
        <title>Genomic Encyclopedia of Type Strains, Phase IV (KMG-IV): sequencing the most valuable type-strain genomes for metagenomic binning, comparative biology and taxonomic classification.</title>
        <authorList>
            <person name="Goeker M."/>
        </authorList>
    </citation>
    <scope>NUCLEOTIDE SEQUENCE [LARGE SCALE GENOMIC DNA]</scope>
    <source>
        <strain evidence="1 2">DSM 7051</strain>
    </source>
</reference>
<accession>A0A7X0F4P5</accession>
<name>A0A7X0F4P5_9HYPH</name>
<protein>
    <submittedName>
        <fullName evidence="1">Uncharacterized protein</fullName>
    </submittedName>
</protein>
<organism evidence="1 2">
    <name type="scientific">Aminobacter aganoensis</name>
    <dbReference type="NCBI Taxonomy" id="83264"/>
    <lineage>
        <taxon>Bacteria</taxon>
        <taxon>Pseudomonadati</taxon>
        <taxon>Pseudomonadota</taxon>
        <taxon>Alphaproteobacteria</taxon>
        <taxon>Hyphomicrobiales</taxon>
        <taxon>Phyllobacteriaceae</taxon>
        <taxon>Aminobacter</taxon>
    </lineage>
</organism>
<dbReference type="RefSeq" id="WP_184698113.1">
    <property type="nucleotide sequence ID" value="NZ_BAABEG010000001.1"/>
</dbReference>
<gene>
    <name evidence="1" type="ORF">GGR00_000815</name>
</gene>